<evidence type="ECO:0000256" key="1">
    <source>
        <dbReference type="ARBA" id="ARBA00004370"/>
    </source>
</evidence>
<comment type="similarity">
    <text evidence="2 15">In the C-terminal section; belongs to the peptidase M41 family.</text>
</comment>
<evidence type="ECO:0000256" key="12">
    <source>
        <dbReference type="ARBA" id="ARBA00023049"/>
    </source>
</evidence>
<comment type="cofactor">
    <cofactor evidence="15">
        <name>Zn(2+)</name>
        <dbReference type="ChEBI" id="CHEBI:29105"/>
    </cofactor>
    <text evidence="15">Binds 1 zinc ion per subunit.</text>
</comment>
<dbReference type="NCBIfam" id="TIGR01241">
    <property type="entry name" value="FtsH_fam"/>
    <property type="match status" value="1"/>
</dbReference>
<keyword evidence="9 15" id="KW-0862">Zinc</keyword>
<comment type="similarity">
    <text evidence="14 15">In the central section; belongs to the AAA ATPase family.</text>
</comment>
<reference evidence="19" key="2">
    <citation type="submission" date="2021-01" db="EMBL/GenBank/DDBJ databases">
        <authorList>
            <person name="Mieszkin S."/>
            <person name="Pouder E."/>
            <person name="Alain K."/>
        </authorList>
    </citation>
    <scope>NUCLEOTIDE SEQUENCE</scope>
    <source>
        <strain evidence="19">HW T2.11</strain>
    </source>
</reference>
<feature type="binding site" evidence="15">
    <location>
        <position position="427"/>
    </location>
    <ligand>
        <name>Zn(2+)</name>
        <dbReference type="ChEBI" id="CHEBI:29105"/>
        <note>catalytic</note>
    </ligand>
</feature>
<dbReference type="GO" id="GO:0004176">
    <property type="term" value="F:ATP-dependent peptidase activity"/>
    <property type="evidence" value="ECO:0007669"/>
    <property type="project" value="InterPro"/>
</dbReference>
<gene>
    <name evidence="15 19" type="primary">ftsH</name>
    <name evidence="19" type="ORF">ASILVAE211_14230</name>
</gene>
<dbReference type="Pfam" id="PF06480">
    <property type="entry name" value="FtsH_ext"/>
    <property type="match status" value="1"/>
</dbReference>
<dbReference type="CDD" id="cd19501">
    <property type="entry name" value="RecA-like_FtsH"/>
    <property type="match status" value="1"/>
</dbReference>
<dbReference type="InterPro" id="IPR005936">
    <property type="entry name" value="FtsH"/>
</dbReference>
<dbReference type="Pfam" id="PF17862">
    <property type="entry name" value="AAA_lid_3"/>
    <property type="match status" value="1"/>
</dbReference>
<comment type="caution">
    <text evidence="19">The sequence shown here is derived from an EMBL/GenBank/DDBJ whole genome shotgun (WGS) entry which is preliminary data.</text>
</comment>
<feature type="region of interest" description="Disordered" evidence="17">
    <location>
        <begin position="613"/>
        <end position="646"/>
    </location>
</feature>
<organism evidence="19 20">
    <name type="scientific">Acidisoma silvae</name>
    <dbReference type="NCBI Taxonomy" id="2802396"/>
    <lineage>
        <taxon>Bacteria</taxon>
        <taxon>Pseudomonadati</taxon>
        <taxon>Pseudomonadota</taxon>
        <taxon>Alphaproteobacteria</taxon>
        <taxon>Acetobacterales</taxon>
        <taxon>Acidocellaceae</taxon>
        <taxon>Acidisoma</taxon>
    </lineage>
</organism>
<keyword evidence="7 15" id="KW-0547">Nucleotide-binding</keyword>
<dbReference type="InterPro" id="IPR037219">
    <property type="entry name" value="Peptidase_M41-like"/>
</dbReference>
<evidence type="ECO:0000259" key="18">
    <source>
        <dbReference type="SMART" id="SM00382"/>
    </source>
</evidence>
<name>A0A964DZP7_9PROT</name>
<accession>A0A964DZP7</accession>
<evidence type="ECO:0000256" key="5">
    <source>
        <dbReference type="ARBA" id="ARBA00022692"/>
    </source>
</evidence>
<dbReference type="SUPFAM" id="SSF52540">
    <property type="entry name" value="P-loop containing nucleoside triphosphate hydrolases"/>
    <property type="match status" value="1"/>
</dbReference>
<evidence type="ECO:0000256" key="4">
    <source>
        <dbReference type="ARBA" id="ARBA00022670"/>
    </source>
</evidence>
<dbReference type="InterPro" id="IPR041569">
    <property type="entry name" value="AAA_lid_3"/>
</dbReference>
<dbReference type="Gene3D" id="1.20.58.760">
    <property type="entry name" value="Peptidase M41"/>
    <property type="match status" value="1"/>
</dbReference>
<evidence type="ECO:0000256" key="17">
    <source>
        <dbReference type="SAM" id="MobiDB-lite"/>
    </source>
</evidence>
<evidence type="ECO:0000256" key="8">
    <source>
        <dbReference type="ARBA" id="ARBA00022801"/>
    </source>
</evidence>
<dbReference type="Pfam" id="PF00004">
    <property type="entry name" value="AAA"/>
    <property type="match status" value="1"/>
</dbReference>
<keyword evidence="6 15" id="KW-0479">Metal-binding</keyword>
<dbReference type="GO" id="GO:0005886">
    <property type="term" value="C:plasma membrane"/>
    <property type="evidence" value="ECO:0007669"/>
    <property type="project" value="UniProtKB-SubCell"/>
</dbReference>
<dbReference type="InterPro" id="IPR027417">
    <property type="entry name" value="P-loop_NTPase"/>
</dbReference>
<keyword evidence="10 15" id="KW-0067">ATP-binding</keyword>
<dbReference type="GO" id="GO:0030163">
    <property type="term" value="P:protein catabolic process"/>
    <property type="evidence" value="ECO:0007669"/>
    <property type="project" value="UniProtKB-UniRule"/>
</dbReference>
<keyword evidence="20" id="KW-1185">Reference proteome</keyword>
<dbReference type="GO" id="GO:0008270">
    <property type="term" value="F:zinc ion binding"/>
    <property type="evidence" value="ECO:0007669"/>
    <property type="project" value="UniProtKB-UniRule"/>
</dbReference>
<dbReference type="Gene3D" id="3.30.720.210">
    <property type="match status" value="1"/>
</dbReference>
<protein>
    <recommendedName>
        <fullName evidence="15">ATP-dependent zinc metalloprotease FtsH</fullName>
        <ecNumber evidence="15">3.4.24.-</ecNumber>
    </recommendedName>
</protein>
<dbReference type="GO" id="GO:0016887">
    <property type="term" value="F:ATP hydrolysis activity"/>
    <property type="evidence" value="ECO:0007669"/>
    <property type="project" value="UniProtKB-UniRule"/>
</dbReference>
<evidence type="ECO:0000256" key="13">
    <source>
        <dbReference type="ARBA" id="ARBA00023136"/>
    </source>
</evidence>
<dbReference type="PANTHER" id="PTHR23076">
    <property type="entry name" value="METALLOPROTEASE M41 FTSH"/>
    <property type="match status" value="1"/>
</dbReference>
<dbReference type="FunFam" id="1.10.8.60:FF:000001">
    <property type="entry name" value="ATP-dependent zinc metalloprotease FtsH"/>
    <property type="match status" value="1"/>
</dbReference>
<dbReference type="EC" id="3.4.24.-" evidence="15"/>
<feature type="domain" description="AAA+ ATPase" evidence="18">
    <location>
        <begin position="193"/>
        <end position="332"/>
    </location>
</feature>
<comment type="function">
    <text evidence="15">Acts as a processive, ATP-dependent zinc metallopeptidase for both cytoplasmic and membrane proteins. Plays a role in the quality control of integral membrane proteins.</text>
</comment>
<dbReference type="SUPFAM" id="SSF140990">
    <property type="entry name" value="FtsH protease domain-like"/>
    <property type="match status" value="1"/>
</dbReference>
<comment type="subcellular location">
    <subcellularLocation>
        <location evidence="15">Cell membrane</location>
        <topology evidence="15">Multi-pass membrane protein</topology>
        <orientation evidence="15">Cytoplasmic side</orientation>
    </subcellularLocation>
    <subcellularLocation>
        <location evidence="1">Membrane</location>
    </subcellularLocation>
</comment>
<evidence type="ECO:0000313" key="20">
    <source>
        <dbReference type="Proteomes" id="UP000708298"/>
    </source>
</evidence>
<dbReference type="GO" id="GO:0005524">
    <property type="term" value="F:ATP binding"/>
    <property type="evidence" value="ECO:0007669"/>
    <property type="project" value="UniProtKB-UniRule"/>
</dbReference>
<evidence type="ECO:0000256" key="6">
    <source>
        <dbReference type="ARBA" id="ARBA00022723"/>
    </source>
</evidence>
<keyword evidence="8 15" id="KW-0378">Hydrolase</keyword>
<evidence type="ECO:0000256" key="2">
    <source>
        <dbReference type="ARBA" id="ARBA00010044"/>
    </source>
</evidence>
<dbReference type="GO" id="GO:0004222">
    <property type="term" value="F:metalloendopeptidase activity"/>
    <property type="evidence" value="ECO:0007669"/>
    <property type="project" value="InterPro"/>
</dbReference>
<sequence length="646" mass="69985">MSNFGRNLALWVIIALLLVVLFSLFQPGGLRGTNTSSNVTQMAYSEFLSQVKQGDVKDVVIQDRNISGDLKDGRAFETYTPDDPTLVQTLTDKNVEIVAKPADGDSNPLLHYLLSWFPMLLFVGVWIFFLRQMQSGGGRAMGFGKSRARLLTEKQGRVTFEDVAGIEEAKTELGEVVEFLKDPQKFQRLGGKIPKGVLLVGPPGTGKTLLARAIAGEANVPFFTISGSDFVEMFVGVGASRVRDMFEQGKKNAPCIIFIDEIDAVGRHRGAGLGGGNDEREQTLNQLLVEMDGFESNEGVILIAATNRPDVLDAALLRPGRFDRQVVVPNPDVNGRERILRVHMRKVPLAADVDPKTIARGTPGFSGADLANLVNEGALLAARRSKRVVSMTEFEDAKDKVMMGAERRSLVMSEDEKKMTAYHEAGHALCAMLEPECDPVHKATIIPRGRALGLVMSLPEGDRYSKSKSKLLGELTMAMGGRAAEEIIFGADKVSNGASGDIKMATDQSRRMITEWGMSDKLGMIAYGDNGQEVFLGHSVTQHKNVSEATAREIDTEIKSIIDAAYAKAKSLLSENVAALHAIARALLEFETLSGDEIRGMLRGEPIVRKPVDDVVPPENRRASVPAAGRPVPPITGGIGPTPNPA</sequence>
<dbReference type="Pfam" id="PF01434">
    <property type="entry name" value="Peptidase_M41"/>
    <property type="match status" value="1"/>
</dbReference>
<dbReference type="Gene3D" id="1.10.8.60">
    <property type="match status" value="1"/>
</dbReference>
<dbReference type="FunFam" id="3.40.50.300:FF:000001">
    <property type="entry name" value="ATP-dependent zinc metalloprotease FtsH"/>
    <property type="match status" value="1"/>
</dbReference>
<evidence type="ECO:0000256" key="16">
    <source>
        <dbReference type="RuleBase" id="RU003651"/>
    </source>
</evidence>
<feature type="binding site" evidence="15">
    <location>
        <begin position="201"/>
        <end position="208"/>
    </location>
    <ligand>
        <name>ATP</name>
        <dbReference type="ChEBI" id="CHEBI:30616"/>
    </ligand>
</feature>
<keyword evidence="3 15" id="KW-1003">Cell membrane</keyword>
<keyword evidence="13 15" id="KW-0472">Membrane</keyword>
<feature type="binding site" evidence="15">
    <location>
        <position position="423"/>
    </location>
    <ligand>
        <name>Zn(2+)</name>
        <dbReference type="ChEBI" id="CHEBI:29105"/>
        <note>catalytic</note>
    </ligand>
</feature>
<feature type="binding site" evidence="15">
    <location>
        <position position="501"/>
    </location>
    <ligand>
        <name>Zn(2+)</name>
        <dbReference type="ChEBI" id="CHEBI:29105"/>
        <note>catalytic</note>
    </ligand>
</feature>
<reference evidence="19" key="1">
    <citation type="journal article" date="2021" name="Microorganisms">
        <title>Acidisoma silvae sp. nov. and Acidisomacellulosilytica sp. nov., Two Acidophilic Bacteria Isolated from Decaying Wood, Hydrolyzing Cellulose and Producing Poly-3-hydroxybutyrate.</title>
        <authorList>
            <person name="Mieszkin S."/>
            <person name="Pouder E."/>
            <person name="Uroz S."/>
            <person name="Simon-Colin C."/>
            <person name="Alain K."/>
        </authorList>
    </citation>
    <scope>NUCLEOTIDE SEQUENCE</scope>
    <source>
        <strain evidence="19">HW T2.11</strain>
    </source>
</reference>
<evidence type="ECO:0000256" key="9">
    <source>
        <dbReference type="ARBA" id="ARBA00022833"/>
    </source>
</evidence>
<evidence type="ECO:0000313" key="19">
    <source>
        <dbReference type="EMBL" id="MCB8876347.1"/>
    </source>
</evidence>
<dbReference type="InterPro" id="IPR003959">
    <property type="entry name" value="ATPase_AAA_core"/>
</dbReference>
<dbReference type="AlphaFoldDB" id="A0A964DZP7"/>
<feature type="transmembrane region" description="Helical" evidence="15">
    <location>
        <begin position="109"/>
        <end position="129"/>
    </location>
</feature>
<keyword evidence="4 15" id="KW-0645">Protease</keyword>
<evidence type="ECO:0000256" key="7">
    <source>
        <dbReference type="ARBA" id="ARBA00022741"/>
    </source>
</evidence>
<feature type="transmembrane region" description="Helical" evidence="15">
    <location>
        <begin position="7"/>
        <end position="25"/>
    </location>
</feature>
<dbReference type="EMBL" id="JAESVB010000006">
    <property type="protein sequence ID" value="MCB8876347.1"/>
    <property type="molecule type" value="Genomic_DNA"/>
</dbReference>
<keyword evidence="12 15" id="KW-0482">Metalloprotease</keyword>
<dbReference type="PANTHER" id="PTHR23076:SF97">
    <property type="entry name" value="ATP-DEPENDENT ZINC METALLOPROTEASE YME1L1"/>
    <property type="match status" value="1"/>
</dbReference>
<comment type="subunit">
    <text evidence="15">Homohexamer.</text>
</comment>
<dbReference type="FunFam" id="1.20.58.760:FF:000001">
    <property type="entry name" value="ATP-dependent zinc metalloprotease FtsH"/>
    <property type="match status" value="1"/>
</dbReference>
<feature type="active site" evidence="15">
    <location>
        <position position="424"/>
    </location>
</feature>
<evidence type="ECO:0000256" key="14">
    <source>
        <dbReference type="ARBA" id="ARBA00061570"/>
    </source>
</evidence>
<evidence type="ECO:0000256" key="11">
    <source>
        <dbReference type="ARBA" id="ARBA00022989"/>
    </source>
</evidence>
<evidence type="ECO:0000256" key="10">
    <source>
        <dbReference type="ARBA" id="ARBA00022840"/>
    </source>
</evidence>
<keyword evidence="11 15" id="KW-1133">Transmembrane helix</keyword>
<dbReference type="SMART" id="SM00382">
    <property type="entry name" value="AAA"/>
    <property type="match status" value="1"/>
</dbReference>
<dbReference type="RefSeq" id="WP_227322007.1">
    <property type="nucleotide sequence ID" value="NZ_JAESVB010000006.1"/>
</dbReference>
<dbReference type="PROSITE" id="PS00674">
    <property type="entry name" value="AAA"/>
    <property type="match status" value="1"/>
</dbReference>
<dbReference type="InterPro" id="IPR000642">
    <property type="entry name" value="Peptidase_M41"/>
</dbReference>
<dbReference type="InterPro" id="IPR003960">
    <property type="entry name" value="ATPase_AAA_CS"/>
</dbReference>
<evidence type="ECO:0000256" key="15">
    <source>
        <dbReference type="HAMAP-Rule" id="MF_01458"/>
    </source>
</evidence>
<keyword evidence="5 15" id="KW-0812">Transmembrane</keyword>
<proteinExistence type="inferred from homology"/>
<dbReference type="GO" id="GO:0006508">
    <property type="term" value="P:proteolysis"/>
    <property type="evidence" value="ECO:0007669"/>
    <property type="project" value="UniProtKB-KW"/>
</dbReference>
<evidence type="ECO:0000256" key="3">
    <source>
        <dbReference type="ARBA" id="ARBA00022475"/>
    </source>
</evidence>
<dbReference type="Gene3D" id="3.40.50.300">
    <property type="entry name" value="P-loop containing nucleotide triphosphate hydrolases"/>
    <property type="match status" value="1"/>
</dbReference>
<dbReference type="InterPro" id="IPR011546">
    <property type="entry name" value="Pept_M41_FtsH_extracell"/>
</dbReference>
<comment type="similarity">
    <text evidence="16">Belongs to the AAA ATPase family.</text>
</comment>
<dbReference type="HAMAP" id="MF_01458">
    <property type="entry name" value="FtsH"/>
    <property type="match status" value="1"/>
</dbReference>
<dbReference type="InterPro" id="IPR003593">
    <property type="entry name" value="AAA+_ATPase"/>
</dbReference>
<dbReference type="Proteomes" id="UP000708298">
    <property type="component" value="Unassembled WGS sequence"/>
</dbReference>